<evidence type="ECO:0000313" key="1">
    <source>
        <dbReference type="EMBL" id="CEP12316.1"/>
    </source>
</evidence>
<sequence>MRIWLEIKKVISSVCRRNQQKRDNKLNSKIKSLCTRITRLQSKGEPSDSPVENLAQALDQYGGSARLANFERWRKSGNKVNPYTLCKVRLRCEPTVIKALRNSASEGTGTKQIPEITQDFYRKLYDREEVDELDVKNTLDHLKASLKSRGLAKTTMKGLDAPITAPEVLQSIRSLQSGKSPGPDGLGIELDKSLGISVATILAKVYNSLLDGAKAPRAYIEGMVILLFKKGDPTLLKNYRPITLQNVDYKILTKLLALRLSRALEPYISKYQSAFLPGRLISNNIRDIQMTEHHLEQAQGMSGALLSVLLWETGFCNSSSTVLSRAECTHFVDDCFFEPLLLMFNVFT</sequence>
<dbReference type="PANTHER" id="PTHR31635:SF196">
    <property type="entry name" value="REVERSE TRANSCRIPTASE DOMAIN-CONTAINING PROTEIN-RELATED"/>
    <property type="match status" value="1"/>
</dbReference>
<proteinExistence type="predicted"/>
<organism evidence="1 2">
    <name type="scientific">Parasitella parasitica</name>
    <dbReference type="NCBI Taxonomy" id="35722"/>
    <lineage>
        <taxon>Eukaryota</taxon>
        <taxon>Fungi</taxon>
        <taxon>Fungi incertae sedis</taxon>
        <taxon>Mucoromycota</taxon>
        <taxon>Mucoromycotina</taxon>
        <taxon>Mucoromycetes</taxon>
        <taxon>Mucorales</taxon>
        <taxon>Mucorineae</taxon>
        <taxon>Mucoraceae</taxon>
        <taxon>Parasitella</taxon>
    </lineage>
</organism>
<dbReference type="OrthoDB" id="5598377at2759"/>
<evidence type="ECO:0000313" key="2">
    <source>
        <dbReference type="Proteomes" id="UP000054107"/>
    </source>
</evidence>
<accession>A0A0B7N1Y0</accession>
<protein>
    <submittedName>
        <fullName evidence="1">Uncharacterized protein</fullName>
    </submittedName>
</protein>
<dbReference type="AlphaFoldDB" id="A0A0B7N1Y0"/>
<dbReference type="EMBL" id="LN727601">
    <property type="protein sequence ID" value="CEP12316.1"/>
    <property type="molecule type" value="Genomic_DNA"/>
</dbReference>
<reference evidence="1 2" key="1">
    <citation type="submission" date="2014-09" db="EMBL/GenBank/DDBJ databases">
        <authorList>
            <person name="Ellenberger Sabrina"/>
        </authorList>
    </citation>
    <scope>NUCLEOTIDE SEQUENCE [LARGE SCALE GENOMIC DNA]</scope>
    <source>
        <strain evidence="1 2">CBS 412.66</strain>
    </source>
</reference>
<dbReference type="Proteomes" id="UP000054107">
    <property type="component" value="Unassembled WGS sequence"/>
</dbReference>
<keyword evidence="2" id="KW-1185">Reference proteome</keyword>
<dbReference type="STRING" id="35722.A0A0B7N1Y0"/>
<name>A0A0B7N1Y0_9FUNG</name>
<gene>
    <name evidence="1" type="primary">PARPA_06250.1 scaffold 21360</name>
</gene>
<dbReference type="PANTHER" id="PTHR31635">
    <property type="entry name" value="REVERSE TRANSCRIPTASE DOMAIN-CONTAINING PROTEIN-RELATED"/>
    <property type="match status" value="1"/>
</dbReference>